<dbReference type="PANTHER" id="PTHR39428">
    <property type="entry name" value="F420H(2)-DEPENDENT QUINONE REDUCTASE RV1261C"/>
    <property type="match status" value="1"/>
</dbReference>
<evidence type="ECO:0000256" key="2">
    <source>
        <dbReference type="ARBA" id="ARBA00049106"/>
    </source>
</evidence>
<keyword evidence="4" id="KW-1185">Reference proteome</keyword>
<dbReference type="InterPro" id="IPR004378">
    <property type="entry name" value="F420H2_quin_Rdtase"/>
</dbReference>
<dbReference type="EMBL" id="JBHEZZ010000022">
    <property type="protein sequence ID" value="MFC1405574.1"/>
    <property type="molecule type" value="Genomic_DNA"/>
</dbReference>
<sequence>MSAAVNWNEQVIEEFRANGGRVGGPFEDAPLVLVHHRGRKSGKGHIAPMMYLPHETDQDRVYVFASKGGAPTDPDWYRNLTAAGEGSVERGTETYPVTVHEVTGAERDRLYAEQASRYPGFAEYERKTAGIRTIPVLELRRVHDAASAGA</sequence>
<comment type="similarity">
    <text evidence="1">Belongs to the F420H(2)-dependent quinone reductase family.</text>
</comment>
<dbReference type="InterPro" id="IPR012349">
    <property type="entry name" value="Split_barrel_FMN-bd"/>
</dbReference>
<dbReference type="Pfam" id="PF04075">
    <property type="entry name" value="F420H2_quin_red"/>
    <property type="match status" value="1"/>
</dbReference>
<accession>A0ABV6UVS5</accession>
<gene>
    <name evidence="3" type="ORF">ACEZDJ_30230</name>
</gene>
<dbReference type="Gene3D" id="2.30.110.10">
    <property type="entry name" value="Electron Transport, Fmn-binding Protein, Chain A"/>
    <property type="match status" value="1"/>
</dbReference>
<proteinExistence type="inferred from homology"/>
<comment type="caution">
    <text evidence="3">The sequence shown here is derived from an EMBL/GenBank/DDBJ whole genome shotgun (WGS) entry which is preliminary data.</text>
</comment>
<evidence type="ECO:0000313" key="3">
    <source>
        <dbReference type="EMBL" id="MFC1405574.1"/>
    </source>
</evidence>
<dbReference type="RefSeq" id="WP_030261472.1">
    <property type="nucleotide sequence ID" value="NZ_JBHEZZ010000022.1"/>
</dbReference>
<comment type="catalytic activity">
    <reaction evidence="2">
        <text>oxidized coenzyme F420-(gamma-L-Glu)(n) + a quinol + H(+) = reduced coenzyme F420-(gamma-L-Glu)(n) + a quinone</text>
        <dbReference type="Rhea" id="RHEA:39663"/>
        <dbReference type="Rhea" id="RHEA-COMP:12939"/>
        <dbReference type="Rhea" id="RHEA-COMP:14378"/>
        <dbReference type="ChEBI" id="CHEBI:15378"/>
        <dbReference type="ChEBI" id="CHEBI:24646"/>
        <dbReference type="ChEBI" id="CHEBI:132124"/>
        <dbReference type="ChEBI" id="CHEBI:133980"/>
        <dbReference type="ChEBI" id="CHEBI:139511"/>
    </reaction>
</comment>
<name>A0ABV6UVS5_9ACTN</name>
<organism evidence="3 4">
    <name type="scientific">Streptacidiphilus cavernicola</name>
    <dbReference type="NCBI Taxonomy" id="3342716"/>
    <lineage>
        <taxon>Bacteria</taxon>
        <taxon>Bacillati</taxon>
        <taxon>Actinomycetota</taxon>
        <taxon>Actinomycetes</taxon>
        <taxon>Kitasatosporales</taxon>
        <taxon>Streptomycetaceae</taxon>
        <taxon>Streptacidiphilus</taxon>
    </lineage>
</organism>
<dbReference type="PANTHER" id="PTHR39428:SF3">
    <property type="entry name" value="DEAZAFLAVIN-DEPENDENT NITROREDUCTASE"/>
    <property type="match status" value="1"/>
</dbReference>
<dbReference type="Proteomes" id="UP001592528">
    <property type="component" value="Unassembled WGS sequence"/>
</dbReference>
<protein>
    <submittedName>
        <fullName evidence="3">Nitroreductase family deazaflavin-dependent oxidoreductase</fullName>
    </submittedName>
</protein>
<reference evidence="3 4" key="1">
    <citation type="submission" date="2024-09" db="EMBL/GenBank/DDBJ databases">
        <authorList>
            <person name="Lee S.D."/>
        </authorList>
    </citation>
    <scope>NUCLEOTIDE SEQUENCE [LARGE SCALE GENOMIC DNA]</scope>
    <source>
        <strain evidence="3 4">N1-5</strain>
    </source>
</reference>
<evidence type="ECO:0000256" key="1">
    <source>
        <dbReference type="ARBA" id="ARBA00008710"/>
    </source>
</evidence>
<dbReference type="NCBIfam" id="TIGR00026">
    <property type="entry name" value="hi_GC_TIGR00026"/>
    <property type="match status" value="1"/>
</dbReference>
<evidence type="ECO:0000313" key="4">
    <source>
        <dbReference type="Proteomes" id="UP001592528"/>
    </source>
</evidence>